<name>A0A1G5QGW5_9RHOB</name>
<dbReference type="Gene3D" id="3.40.50.1820">
    <property type="entry name" value="alpha/beta hydrolase"/>
    <property type="match status" value="1"/>
</dbReference>
<dbReference type="Proteomes" id="UP000198767">
    <property type="component" value="Unassembled WGS sequence"/>
</dbReference>
<keyword evidence="3" id="KW-1185">Reference proteome</keyword>
<dbReference type="InterPro" id="IPR000073">
    <property type="entry name" value="AB_hydrolase_1"/>
</dbReference>
<dbReference type="PANTHER" id="PTHR43798">
    <property type="entry name" value="MONOACYLGLYCEROL LIPASE"/>
    <property type="match status" value="1"/>
</dbReference>
<dbReference type="OrthoDB" id="9804723at2"/>
<feature type="domain" description="AB hydrolase-1" evidence="1">
    <location>
        <begin position="36"/>
        <end position="289"/>
    </location>
</feature>
<sequence length="306" mass="34327">MNICEQADARLLPGFKRQFVTIDGNDILALTAGSGPPLLMLHGDPQTHLCWHKVAPHLTDRFTVVLTDLRGRGESHKPRVGQGVHPFAKRTMAAEQVAVMQKLGFSQFSLVAHDRGARVARRMALDHPEAVKRLCVMDIVPALDFYENTSAALAQEYFYFFFLTQPHPQPERLIEGDAEAFQRQILFGLGDQTVPYDRDALASYLECSTDPAAIFAMCDCFRAGYGIDRDHDAIDRAENRKITCPTLVLWGDKGVIARHFDLKNIWDGWCVDARYAAMPSGHFIPEEAPDAMFNVLRPFLIEDLGI</sequence>
<protein>
    <submittedName>
        <fullName evidence="2">Haloacetate dehalogenase</fullName>
    </submittedName>
</protein>
<proteinExistence type="predicted"/>
<gene>
    <name evidence="2" type="ORF">SAMN04488118_104190</name>
</gene>
<dbReference type="SUPFAM" id="SSF53474">
    <property type="entry name" value="alpha/beta-Hydrolases"/>
    <property type="match status" value="1"/>
</dbReference>
<dbReference type="InterPro" id="IPR000639">
    <property type="entry name" value="Epox_hydrolase-like"/>
</dbReference>
<reference evidence="2 3" key="1">
    <citation type="submission" date="2016-10" db="EMBL/GenBank/DDBJ databases">
        <authorList>
            <person name="de Groot N.N."/>
        </authorList>
    </citation>
    <scope>NUCLEOTIDE SEQUENCE [LARGE SCALE GENOMIC DNA]</scope>
    <source>
        <strain evidence="2 3">U95</strain>
    </source>
</reference>
<evidence type="ECO:0000259" key="1">
    <source>
        <dbReference type="Pfam" id="PF00561"/>
    </source>
</evidence>
<accession>A0A1G5QGW5</accession>
<organism evidence="2 3">
    <name type="scientific">Epibacterium ulvae</name>
    <dbReference type="NCBI Taxonomy" id="1156985"/>
    <lineage>
        <taxon>Bacteria</taxon>
        <taxon>Pseudomonadati</taxon>
        <taxon>Pseudomonadota</taxon>
        <taxon>Alphaproteobacteria</taxon>
        <taxon>Rhodobacterales</taxon>
        <taxon>Roseobacteraceae</taxon>
        <taxon>Epibacterium</taxon>
    </lineage>
</organism>
<dbReference type="RefSeq" id="WP_090217935.1">
    <property type="nucleotide sequence ID" value="NZ_FMWG01000004.1"/>
</dbReference>
<dbReference type="InterPro" id="IPR050266">
    <property type="entry name" value="AB_hydrolase_sf"/>
</dbReference>
<dbReference type="EMBL" id="FMWG01000004">
    <property type="protein sequence ID" value="SCZ61034.1"/>
    <property type="molecule type" value="Genomic_DNA"/>
</dbReference>
<dbReference type="Pfam" id="PF00561">
    <property type="entry name" value="Abhydrolase_1"/>
    <property type="match status" value="1"/>
</dbReference>
<dbReference type="STRING" id="1156985.SAMN04488118_104190"/>
<dbReference type="GO" id="GO:0003824">
    <property type="term" value="F:catalytic activity"/>
    <property type="evidence" value="ECO:0007669"/>
    <property type="project" value="InterPro"/>
</dbReference>
<dbReference type="PRINTS" id="PR00412">
    <property type="entry name" value="EPOXHYDRLASE"/>
</dbReference>
<evidence type="ECO:0000313" key="2">
    <source>
        <dbReference type="EMBL" id="SCZ61034.1"/>
    </source>
</evidence>
<dbReference type="InterPro" id="IPR029058">
    <property type="entry name" value="AB_hydrolase_fold"/>
</dbReference>
<dbReference type="AlphaFoldDB" id="A0A1G5QGW5"/>
<evidence type="ECO:0000313" key="3">
    <source>
        <dbReference type="Proteomes" id="UP000198767"/>
    </source>
</evidence>